<protein>
    <submittedName>
        <fullName evidence="10">Chloroperoxidase</fullName>
    </submittedName>
</protein>
<feature type="domain" description="Heme haloperoxidase family profile" evidence="9">
    <location>
        <begin position="24"/>
        <end position="276"/>
    </location>
</feature>
<evidence type="ECO:0000256" key="6">
    <source>
        <dbReference type="ARBA" id="ARBA00023004"/>
    </source>
</evidence>
<evidence type="ECO:0000259" key="9">
    <source>
        <dbReference type="PROSITE" id="PS51405"/>
    </source>
</evidence>
<dbReference type="RefSeq" id="XP_062724755.1">
    <property type="nucleotide sequence ID" value="XM_062861682.1"/>
</dbReference>
<evidence type="ECO:0000256" key="2">
    <source>
        <dbReference type="ARBA" id="ARBA00022559"/>
    </source>
</evidence>
<keyword evidence="2" id="KW-0575">Peroxidase</keyword>
<gene>
    <name evidence="10" type="ORF">B0T15DRAFT_124467</name>
</gene>
<feature type="signal peptide" evidence="8">
    <location>
        <begin position="1"/>
        <end position="18"/>
    </location>
</feature>
<evidence type="ECO:0000256" key="7">
    <source>
        <dbReference type="ARBA" id="ARBA00025795"/>
    </source>
</evidence>
<name>A0AAJ0M4Y6_9PEZI</name>
<dbReference type="PANTHER" id="PTHR33577">
    <property type="entry name" value="STERIGMATOCYSTIN BIOSYNTHESIS PEROXIDASE STCC-RELATED"/>
    <property type="match status" value="1"/>
</dbReference>
<dbReference type="PANTHER" id="PTHR33577:SF7">
    <property type="entry name" value="HEME HALOPEROXIDASE FAMILY PROFILE DOMAIN-CONTAINING PROTEIN"/>
    <property type="match status" value="1"/>
</dbReference>
<evidence type="ECO:0000256" key="8">
    <source>
        <dbReference type="SAM" id="SignalP"/>
    </source>
</evidence>
<comment type="similarity">
    <text evidence="7">Belongs to the chloroperoxidase family.</text>
</comment>
<dbReference type="Gene3D" id="1.10.489.10">
    <property type="entry name" value="Chloroperoxidase-like"/>
    <property type="match status" value="1"/>
</dbReference>
<keyword evidence="4" id="KW-0479">Metal-binding</keyword>
<dbReference type="AlphaFoldDB" id="A0AAJ0M4Y6"/>
<evidence type="ECO:0000313" key="10">
    <source>
        <dbReference type="EMBL" id="KAK3308975.1"/>
    </source>
</evidence>
<sequence length="312" mass="34368">MKAASVLSLAVFAAGAYGTPSSDLFEQWEKPGASDVRGPCPFLNTFANHGFLPRSGKYITEKDLTNALSNAVNIEASAAQFLFDFAVGTNPEPNATWFSLDHLTRHNVLEHDASLSRVDNYFGHADVFNDKAFAETRSYWGDVVDVQTGTAAIVGRIKTCNATNPQFSLSELGFDFILGETVAFISILGDAEKFTVDTRRVEYLFSEYYLNCPAPSPLLGDNTTNLSMGGWMTYIFFPLSLSPSSENERLPTELGWKRPDAPFGETKLFEGIQLLRAEYLKRTGTNSTIVPPPAKRSLRYLGRVSRGGARVF</sequence>
<evidence type="ECO:0000256" key="5">
    <source>
        <dbReference type="ARBA" id="ARBA00023002"/>
    </source>
</evidence>
<evidence type="ECO:0000313" key="11">
    <source>
        <dbReference type="Proteomes" id="UP001273166"/>
    </source>
</evidence>
<keyword evidence="11" id="KW-1185">Reference proteome</keyword>
<dbReference type="InterPro" id="IPR036851">
    <property type="entry name" value="Chloroperoxidase-like_sf"/>
</dbReference>
<dbReference type="GeneID" id="87880511"/>
<evidence type="ECO:0000256" key="3">
    <source>
        <dbReference type="ARBA" id="ARBA00022617"/>
    </source>
</evidence>
<dbReference type="GO" id="GO:0046872">
    <property type="term" value="F:metal ion binding"/>
    <property type="evidence" value="ECO:0007669"/>
    <property type="project" value="UniProtKB-KW"/>
</dbReference>
<dbReference type="GO" id="GO:0004601">
    <property type="term" value="F:peroxidase activity"/>
    <property type="evidence" value="ECO:0007669"/>
    <property type="project" value="UniProtKB-KW"/>
</dbReference>
<evidence type="ECO:0000256" key="4">
    <source>
        <dbReference type="ARBA" id="ARBA00022723"/>
    </source>
</evidence>
<proteinExistence type="inferred from homology"/>
<keyword evidence="8" id="KW-0732">Signal</keyword>
<dbReference type="Proteomes" id="UP001273166">
    <property type="component" value="Unassembled WGS sequence"/>
</dbReference>
<comment type="cofactor">
    <cofactor evidence="1">
        <name>heme b</name>
        <dbReference type="ChEBI" id="CHEBI:60344"/>
    </cofactor>
</comment>
<accession>A0AAJ0M4Y6</accession>
<keyword evidence="6" id="KW-0408">Iron</keyword>
<comment type="caution">
    <text evidence="10">The sequence shown here is derived from an EMBL/GenBank/DDBJ whole genome shotgun (WGS) entry which is preliminary data.</text>
</comment>
<organism evidence="10 11">
    <name type="scientific">Chaetomium strumarium</name>
    <dbReference type="NCBI Taxonomy" id="1170767"/>
    <lineage>
        <taxon>Eukaryota</taxon>
        <taxon>Fungi</taxon>
        <taxon>Dikarya</taxon>
        <taxon>Ascomycota</taxon>
        <taxon>Pezizomycotina</taxon>
        <taxon>Sordariomycetes</taxon>
        <taxon>Sordariomycetidae</taxon>
        <taxon>Sordariales</taxon>
        <taxon>Chaetomiaceae</taxon>
        <taxon>Chaetomium</taxon>
    </lineage>
</organism>
<reference evidence="10" key="1">
    <citation type="journal article" date="2023" name="Mol. Phylogenet. Evol.">
        <title>Genome-scale phylogeny and comparative genomics of the fungal order Sordariales.</title>
        <authorList>
            <person name="Hensen N."/>
            <person name="Bonometti L."/>
            <person name="Westerberg I."/>
            <person name="Brannstrom I.O."/>
            <person name="Guillou S."/>
            <person name="Cros-Aarteil S."/>
            <person name="Calhoun S."/>
            <person name="Haridas S."/>
            <person name="Kuo A."/>
            <person name="Mondo S."/>
            <person name="Pangilinan J."/>
            <person name="Riley R."/>
            <person name="LaButti K."/>
            <person name="Andreopoulos B."/>
            <person name="Lipzen A."/>
            <person name="Chen C."/>
            <person name="Yan M."/>
            <person name="Daum C."/>
            <person name="Ng V."/>
            <person name="Clum A."/>
            <person name="Steindorff A."/>
            <person name="Ohm R.A."/>
            <person name="Martin F."/>
            <person name="Silar P."/>
            <person name="Natvig D.O."/>
            <person name="Lalanne C."/>
            <person name="Gautier V."/>
            <person name="Ament-Velasquez S.L."/>
            <person name="Kruys A."/>
            <person name="Hutchinson M.I."/>
            <person name="Powell A.J."/>
            <person name="Barry K."/>
            <person name="Miller A.N."/>
            <person name="Grigoriev I.V."/>
            <person name="Debuchy R."/>
            <person name="Gladieux P."/>
            <person name="Hiltunen Thoren M."/>
            <person name="Johannesson H."/>
        </authorList>
    </citation>
    <scope>NUCLEOTIDE SEQUENCE</scope>
    <source>
        <strain evidence="10">CBS 333.67</strain>
    </source>
</reference>
<feature type="chain" id="PRO_5042474738" evidence="8">
    <location>
        <begin position="19"/>
        <end position="312"/>
    </location>
</feature>
<keyword evidence="5" id="KW-0560">Oxidoreductase</keyword>
<dbReference type="Pfam" id="PF01328">
    <property type="entry name" value="Peroxidase_2"/>
    <property type="match status" value="1"/>
</dbReference>
<dbReference type="EMBL" id="JAUDZG010000002">
    <property type="protein sequence ID" value="KAK3308975.1"/>
    <property type="molecule type" value="Genomic_DNA"/>
</dbReference>
<keyword evidence="3" id="KW-0349">Heme</keyword>
<dbReference type="InterPro" id="IPR000028">
    <property type="entry name" value="Chloroperoxidase"/>
</dbReference>
<evidence type="ECO:0000256" key="1">
    <source>
        <dbReference type="ARBA" id="ARBA00001970"/>
    </source>
</evidence>
<dbReference type="PROSITE" id="PS51405">
    <property type="entry name" value="HEME_HALOPEROXIDASE"/>
    <property type="match status" value="1"/>
</dbReference>
<dbReference type="SUPFAM" id="SSF47571">
    <property type="entry name" value="Cloroperoxidase"/>
    <property type="match status" value="1"/>
</dbReference>
<reference evidence="10" key="2">
    <citation type="submission" date="2023-06" db="EMBL/GenBank/DDBJ databases">
        <authorList>
            <consortium name="Lawrence Berkeley National Laboratory"/>
            <person name="Mondo S.J."/>
            <person name="Hensen N."/>
            <person name="Bonometti L."/>
            <person name="Westerberg I."/>
            <person name="Brannstrom I.O."/>
            <person name="Guillou S."/>
            <person name="Cros-Aarteil S."/>
            <person name="Calhoun S."/>
            <person name="Haridas S."/>
            <person name="Kuo A."/>
            <person name="Pangilinan J."/>
            <person name="Riley R."/>
            <person name="Labutti K."/>
            <person name="Andreopoulos B."/>
            <person name="Lipzen A."/>
            <person name="Chen C."/>
            <person name="Yanf M."/>
            <person name="Daum C."/>
            <person name="Ng V."/>
            <person name="Clum A."/>
            <person name="Steindorff A."/>
            <person name="Ohm R."/>
            <person name="Martin F."/>
            <person name="Silar P."/>
            <person name="Natvig D."/>
            <person name="Lalanne C."/>
            <person name="Gautier V."/>
            <person name="Ament-Velasquez S.L."/>
            <person name="Kruys A."/>
            <person name="Hutchinson M.I."/>
            <person name="Powell A.J."/>
            <person name="Barry K."/>
            <person name="Miller A.N."/>
            <person name="Grigoriev I.V."/>
            <person name="Debuchy R."/>
            <person name="Gladieux P."/>
            <person name="Thoren M.H."/>
            <person name="Johannesson H."/>
        </authorList>
    </citation>
    <scope>NUCLEOTIDE SEQUENCE</scope>
    <source>
        <strain evidence="10">CBS 333.67</strain>
    </source>
</reference>